<keyword evidence="3 6" id="KW-0812">Transmembrane</keyword>
<comment type="subcellular location">
    <subcellularLocation>
        <location evidence="1">Membrane</location>
        <topology evidence="1">Multi-pass membrane protein</topology>
    </subcellularLocation>
</comment>
<name>A0ABX1LWI2_9CYAN</name>
<dbReference type="InterPro" id="IPR051401">
    <property type="entry name" value="GtrA_CellWall_Glycosyl"/>
</dbReference>
<evidence type="ECO:0000259" key="7">
    <source>
        <dbReference type="Pfam" id="PF04138"/>
    </source>
</evidence>
<keyword evidence="4 6" id="KW-1133">Transmembrane helix</keyword>
<reference evidence="8 9" key="1">
    <citation type="submission" date="2020-03" db="EMBL/GenBank/DDBJ databases">
        <title>Draft Genome Sequence of 2-Methylisoborneol Producing Pseudanabaena yagii Strain GIHE-NHR1 Isolated from North Han River in South Korea.</title>
        <authorList>
            <person name="Jeong J."/>
        </authorList>
    </citation>
    <scope>NUCLEOTIDE SEQUENCE [LARGE SCALE GENOMIC DNA]</scope>
    <source>
        <strain evidence="8 9">GIHE-NHR1</strain>
    </source>
</reference>
<evidence type="ECO:0000256" key="3">
    <source>
        <dbReference type="ARBA" id="ARBA00022692"/>
    </source>
</evidence>
<accession>A0ABX1LWI2</accession>
<dbReference type="Pfam" id="PF04138">
    <property type="entry name" value="GtrA_DPMS_TM"/>
    <property type="match status" value="1"/>
</dbReference>
<comment type="similarity">
    <text evidence="2">Belongs to the GtrA family.</text>
</comment>
<evidence type="ECO:0000313" key="9">
    <source>
        <dbReference type="Proteomes" id="UP000738376"/>
    </source>
</evidence>
<dbReference type="RefSeq" id="WP_169365495.1">
    <property type="nucleotide sequence ID" value="NZ_JAAVJL010000003.1"/>
</dbReference>
<keyword evidence="5 6" id="KW-0472">Membrane</keyword>
<feature type="domain" description="GtrA/DPMS transmembrane" evidence="7">
    <location>
        <begin position="15"/>
        <end position="142"/>
    </location>
</feature>
<dbReference type="InterPro" id="IPR007267">
    <property type="entry name" value="GtrA_DPMS_TM"/>
</dbReference>
<dbReference type="PANTHER" id="PTHR38459">
    <property type="entry name" value="PROPHAGE BACTOPRENOL-LINKED GLUCOSE TRANSLOCASE HOMOLOG"/>
    <property type="match status" value="1"/>
</dbReference>
<sequence length="149" mass="17335">MKSKFFNIFSRYPIYFIVGGFVTLVTIVLRDFIGRFLYGSAWEYVMSIAIVYVVGTILSYFLQSRFTFKDNKKKTRSFKYKFSYYTVVQLLGMGVTIVFSLLIRYLLFPITILAQFRDTIAFIIASLIASIVTYGISKVYIFKEISSKK</sequence>
<evidence type="ECO:0000256" key="1">
    <source>
        <dbReference type="ARBA" id="ARBA00004141"/>
    </source>
</evidence>
<evidence type="ECO:0000256" key="5">
    <source>
        <dbReference type="ARBA" id="ARBA00023136"/>
    </source>
</evidence>
<feature type="transmembrane region" description="Helical" evidence="6">
    <location>
        <begin position="119"/>
        <end position="141"/>
    </location>
</feature>
<evidence type="ECO:0000256" key="4">
    <source>
        <dbReference type="ARBA" id="ARBA00022989"/>
    </source>
</evidence>
<evidence type="ECO:0000256" key="2">
    <source>
        <dbReference type="ARBA" id="ARBA00009399"/>
    </source>
</evidence>
<dbReference type="EMBL" id="JAAVJL010000003">
    <property type="protein sequence ID" value="NMF60557.1"/>
    <property type="molecule type" value="Genomic_DNA"/>
</dbReference>
<dbReference type="PANTHER" id="PTHR38459:SF1">
    <property type="entry name" value="PROPHAGE BACTOPRENOL-LINKED GLUCOSE TRANSLOCASE HOMOLOG"/>
    <property type="match status" value="1"/>
</dbReference>
<comment type="caution">
    <text evidence="8">The sequence shown here is derived from an EMBL/GenBank/DDBJ whole genome shotgun (WGS) entry which is preliminary data.</text>
</comment>
<gene>
    <name evidence="8" type="ORF">HC246_21640</name>
</gene>
<organism evidence="8 9">
    <name type="scientific">Pseudanabaena yagii GIHE-NHR1</name>
    <dbReference type="NCBI Taxonomy" id="2722753"/>
    <lineage>
        <taxon>Bacteria</taxon>
        <taxon>Bacillati</taxon>
        <taxon>Cyanobacteriota</taxon>
        <taxon>Cyanophyceae</taxon>
        <taxon>Pseudanabaenales</taxon>
        <taxon>Pseudanabaenaceae</taxon>
        <taxon>Pseudanabaena</taxon>
        <taxon>Pseudanabaena yagii</taxon>
    </lineage>
</organism>
<evidence type="ECO:0000313" key="8">
    <source>
        <dbReference type="EMBL" id="NMF60557.1"/>
    </source>
</evidence>
<feature type="transmembrane region" description="Helical" evidence="6">
    <location>
        <begin position="12"/>
        <end position="29"/>
    </location>
</feature>
<dbReference type="Proteomes" id="UP000738376">
    <property type="component" value="Unassembled WGS sequence"/>
</dbReference>
<keyword evidence="9" id="KW-1185">Reference proteome</keyword>
<evidence type="ECO:0000256" key="6">
    <source>
        <dbReference type="SAM" id="Phobius"/>
    </source>
</evidence>
<feature type="transmembrane region" description="Helical" evidence="6">
    <location>
        <begin position="82"/>
        <end position="107"/>
    </location>
</feature>
<feature type="transmembrane region" description="Helical" evidence="6">
    <location>
        <begin position="41"/>
        <end position="62"/>
    </location>
</feature>
<proteinExistence type="inferred from homology"/>
<protein>
    <submittedName>
        <fullName evidence="8">GtrA family protein</fullName>
    </submittedName>
</protein>